<protein>
    <submittedName>
        <fullName evidence="1">Uncharacterized protein</fullName>
    </submittedName>
</protein>
<accession>A0A5M3X5J5</accession>
<dbReference type="Proteomes" id="UP000331127">
    <property type="component" value="Unassembled WGS sequence"/>
</dbReference>
<dbReference type="EMBL" id="BLAE01000046">
    <property type="protein sequence ID" value="GES13428.1"/>
    <property type="molecule type" value="Genomic_DNA"/>
</dbReference>
<evidence type="ECO:0000313" key="1">
    <source>
        <dbReference type="EMBL" id="GES13428.1"/>
    </source>
</evidence>
<proteinExistence type="predicted"/>
<sequence length="229" mass="24361">MSILITSRAPDAWDPPPGLFDQVTGRAVDLGADGVIAVLVLHTLRCMGFATLSRVAGAAGLGESDVQSELIDLAVAGLVTYEPGDFGGWSITPTGRSAHAAWVADELDAAGAKVAVAEAFDRFLPLNTELLDLCGAWQIRSGALNDHTDAAYDARVLAVLVDFDRRAGVVCAALSAALPRFGRYRVRLAEALARVGSGELEYVTDDMASYHVIWFQLHEDLLVTLGIPR</sequence>
<gene>
    <name evidence="1" type="ORF">Amac_070250</name>
</gene>
<name>A0A5M3X5J5_9ACTN</name>
<dbReference type="RefSeq" id="WP_246268923.1">
    <property type="nucleotide sequence ID" value="NZ_BAAAHL010000042.1"/>
</dbReference>
<evidence type="ECO:0000313" key="2">
    <source>
        <dbReference type="Proteomes" id="UP000331127"/>
    </source>
</evidence>
<dbReference type="AlphaFoldDB" id="A0A5M3X5J5"/>
<keyword evidence="2" id="KW-1185">Reference proteome</keyword>
<organism evidence="1 2">
    <name type="scientific">Acrocarpospora macrocephala</name>
    <dbReference type="NCBI Taxonomy" id="150177"/>
    <lineage>
        <taxon>Bacteria</taxon>
        <taxon>Bacillati</taxon>
        <taxon>Actinomycetota</taxon>
        <taxon>Actinomycetes</taxon>
        <taxon>Streptosporangiales</taxon>
        <taxon>Streptosporangiaceae</taxon>
        <taxon>Acrocarpospora</taxon>
    </lineage>
</organism>
<reference evidence="1 2" key="1">
    <citation type="submission" date="2019-10" db="EMBL/GenBank/DDBJ databases">
        <title>Whole genome shotgun sequence of Acrocarpospora macrocephala NBRC 16266.</title>
        <authorList>
            <person name="Ichikawa N."/>
            <person name="Kimura A."/>
            <person name="Kitahashi Y."/>
            <person name="Komaki H."/>
            <person name="Oguchi A."/>
        </authorList>
    </citation>
    <scope>NUCLEOTIDE SEQUENCE [LARGE SCALE GENOMIC DNA]</scope>
    <source>
        <strain evidence="1 2">NBRC 16266</strain>
    </source>
</reference>
<comment type="caution">
    <text evidence="1">The sequence shown here is derived from an EMBL/GenBank/DDBJ whole genome shotgun (WGS) entry which is preliminary data.</text>
</comment>